<dbReference type="PROSITE" id="PS51257">
    <property type="entry name" value="PROKAR_LIPOPROTEIN"/>
    <property type="match status" value="1"/>
</dbReference>
<organism evidence="3 4">
    <name type="scientific">Asticcacaulis taihuensis</name>
    <dbReference type="NCBI Taxonomy" id="260084"/>
    <lineage>
        <taxon>Bacteria</taxon>
        <taxon>Pseudomonadati</taxon>
        <taxon>Pseudomonadota</taxon>
        <taxon>Alphaproteobacteria</taxon>
        <taxon>Caulobacterales</taxon>
        <taxon>Caulobacteraceae</taxon>
        <taxon>Asticcacaulis</taxon>
    </lineage>
</organism>
<dbReference type="InterPro" id="IPR022061">
    <property type="entry name" value="DUF3617"/>
</dbReference>
<reference evidence="4" key="1">
    <citation type="submission" date="2016-10" db="EMBL/GenBank/DDBJ databases">
        <authorList>
            <person name="Varghese N."/>
            <person name="Submissions S."/>
        </authorList>
    </citation>
    <scope>NUCLEOTIDE SEQUENCE [LARGE SCALE GENOMIC DNA]</scope>
    <source>
        <strain evidence="4">CGMCC 1.3431</strain>
    </source>
</reference>
<dbReference type="STRING" id="260084.SAMN02927928_1057"/>
<name>A0A1G4QAV9_9CAUL</name>
<sequence length="194" mass="20279">MTIMRLTTALILIAALGSMVGCSKPKAPESQSAGIEAAKPAPLAEASPMAQKPGLWEMTTSVPGMPAGLVSKLCVDQGLSERMVEVGMKGTGDAQCTQSNIVKTGTTVDVDSVCQMSGRKVTSHIRMEMISDSEYHQTIAATMEPPLSGDGKSTTTVIGKRLGDCPVDMKGGDMTVPGGMKINMYDALNKSTTH</sequence>
<dbReference type="OrthoDB" id="8113882at2"/>
<evidence type="ECO:0000313" key="3">
    <source>
        <dbReference type="EMBL" id="SCW41601.1"/>
    </source>
</evidence>
<dbReference type="Proteomes" id="UP000199150">
    <property type="component" value="Unassembled WGS sequence"/>
</dbReference>
<protein>
    <recommendedName>
        <fullName evidence="5">DUF3617 family protein</fullName>
    </recommendedName>
</protein>
<evidence type="ECO:0000256" key="2">
    <source>
        <dbReference type="SAM" id="SignalP"/>
    </source>
</evidence>
<evidence type="ECO:0000313" key="4">
    <source>
        <dbReference type="Proteomes" id="UP000199150"/>
    </source>
</evidence>
<keyword evidence="2" id="KW-0732">Signal</keyword>
<dbReference type="EMBL" id="FMTS01000001">
    <property type="protein sequence ID" value="SCW41601.1"/>
    <property type="molecule type" value="Genomic_DNA"/>
</dbReference>
<evidence type="ECO:0000256" key="1">
    <source>
        <dbReference type="SAM" id="MobiDB-lite"/>
    </source>
</evidence>
<keyword evidence="4" id="KW-1185">Reference proteome</keyword>
<dbReference type="Pfam" id="PF12276">
    <property type="entry name" value="DUF3617"/>
    <property type="match status" value="1"/>
</dbReference>
<evidence type="ECO:0008006" key="5">
    <source>
        <dbReference type="Google" id="ProtNLM"/>
    </source>
</evidence>
<feature type="region of interest" description="Disordered" evidence="1">
    <location>
        <begin position="27"/>
        <end position="46"/>
    </location>
</feature>
<dbReference type="AlphaFoldDB" id="A0A1G4QAV9"/>
<feature type="chain" id="PRO_5011700454" description="DUF3617 family protein" evidence="2">
    <location>
        <begin position="21"/>
        <end position="194"/>
    </location>
</feature>
<feature type="signal peptide" evidence="2">
    <location>
        <begin position="1"/>
        <end position="20"/>
    </location>
</feature>
<accession>A0A1G4QAV9</accession>
<proteinExistence type="predicted"/>
<gene>
    <name evidence="3" type="ORF">SAMN02927928_1057</name>
</gene>
<dbReference type="RefSeq" id="WP_090644500.1">
    <property type="nucleotide sequence ID" value="NZ_CBCRYE010000001.1"/>
</dbReference>